<reference evidence="1 2" key="1">
    <citation type="submission" date="2016-12" db="EMBL/GenBank/DDBJ databases">
        <title>The draft genome sequence of HSLHS2.</title>
        <authorList>
            <person name="Hu D."/>
            <person name="Wang L."/>
            <person name="Shao Z."/>
        </authorList>
    </citation>
    <scope>NUCLEOTIDE SEQUENCE [LARGE SCALE GENOMIC DNA]</scope>
    <source>
        <strain evidence="1">MCCC 1A06712</strain>
    </source>
</reference>
<gene>
    <name evidence="1" type="ORF">BVC71_13550</name>
</gene>
<dbReference type="EMBL" id="MSPP01000005">
    <property type="protein sequence ID" value="OUD08518.1"/>
    <property type="molecule type" value="Genomic_DNA"/>
</dbReference>
<evidence type="ECO:0000313" key="2">
    <source>
        <dbReference type="Proteomes" id="UP000194664"/>
    </source>
</evidence>
<protein>
    <submittedName>
        <fullName evidence="1">Uncharacterized protein</fullName>
    </submittedName>
</protein>
<evidence type="ECO:0000313" key="1">
    <source>
        <dbReference type="EMBL" id="OUD08518.1"/>
    </source>
</evidence>
<keyword evidence="2" id="KW-1185">Reference proteome</keyword>
<dbReference type="AlphaFoldDB" id="A0A251WWL0"/>
<comment type="caution">
    <text evidence="1">The sequence shown here is derived from an EMBL/GenBank/DDBJ whole genome shotgun (WGS) entry which is preliminary data.</text>
</comment>
<dbReference type="Proteomes" id="UP000194664">
    <property type="component" value="Unassembled WGS sequence"/>
</dbReference>
<name>A0A251WWL0_9RHOB</name>
<proteinExistence type="predicted"/>
<sequence>MISKSIAHELSKTTDYRFVLEGFTLDQTNVAIYLLNNWSEINLVPQVTDHPGYNLDLNADKLRYFYSERENGQSLRLYFFILQGAPIPTVQCLSEIVAFTMQTEFVDGPNAIPNNCD</sequence>
<organism evidence="1 2">
    <name type="scientific">Marivivens niveibacter</name>
    <dbReference type="NCBI Taxonomy" id="1930667"/>
    <lineage>
        <taxon>Bacteria</taxon>
        <taxon>Pseudomonadati</taxon>
        <taxon>Pseudomonadota</taxon>
        <taxon>Alphaproteobacteria</taxon>
        <taxon>Rhodobacterales</taxon>
        <taxon>Paracoccaceae</taxon>
        <taxon>Marivivens group</taxon>
        <taxon>Marivivens</taxon>
    </lineage>
</organism>
<accession>A0A251WWL0</accession>